<dbReference type="HAMAP" id="MF_00178">
    <property type="entry name" value="Lumazine_synth"/>
    <property type="match status" value="1"/>
</dbReference>
<evidence type="ECO:0000313" key="10">
    <source>
        <dbReference type="Proteomes" id="UP000326169"/>
    </source>
</evidence>
<dbReference type="EMBL" id="BIMW01000038">
    <property type="protein sequence ID" value="GCE92784.1"/>
    <property type="molecule type" value="Genomic_DNA"/>
</dbReference>
<comment type="pathway">
    <text evidence="1 7">Cofactor biosynthesis; riboflavin biosynthesis; riboflavin from 2-hydroxy-3-oxobutyl phosphate and 5-amino-6-(D-ribitylamino)uracil: step 1/2.</text>
</comment>
<feature type="active site" description="Proton donor" evidence="7">
    <location>
        <position position="93"/>
    </location>
</feature>
<feature type="binding site" evidence="7">
    <location>
        <position position="118"/>
    </location>
    <ligand>
        <name>5-amino-6-(D-ribitylamino)uracil</name>
        <dbReference type="ChEBI" id="CHEBI:15934"/>
    </ligand>
</feature>
<evidence type="ECO:0000256" key="2">
    <source>
        <dbReference type="ARBA" id="ARBA00007424"/>
    </source>
</evidence>
<dbReference type="SUPFAM" id="SSF52121">
    <property type="entry name" value="Lumazine synthase"/>
    <property type="match status" value="1"/>
</dbReference>
<proteinExistence type="inferred from homology"/>
<dbReference type="NCBIfam" id="TIGR00114">
    <property type="entry name" value="lumazine-synth"/>
    <property type="match status" value="1"/>
</dbReference>
<dbReference type="InterPro" id="IPR036467">
    <property type="entry name" value="LS/RS_sf"/>
</dbReference>
<dbReference type="Pfam" id="PF00885">
    <property type="entry name" value="DMRL_synthase"/>
    <property type="match status" value="1"/>
</dbReference>
<accession>A0A5M3T048</accession>
<dbReference type="CDD" id="cd09209">
    <property type="entry name" value="Lumazine_synthase-I"/>
    <property type="match status" value="1"/>
</dbReference>
<dbReference type="Proteomes" id="UP000326169">
    <property type="component" value="Unassembled WGS sequence"/>
</dbReference>
<evidence type="ECO:0000256" key="5">
    <source>
        <dbReference type="ARBA" id="ARBA00022679"/>
    </source>
</evidence>
<keyword evidence="4 7" id="KW-0686">Riboflavin biosynthesis</keyword>
<comment type="function">
    <text evidence="7">Catalyzes the formation of 6,7-dimethyl-8-ribityllumazine by condensation of 5-amino-6-(D-ribitylamino)uracil with 3,4-dihydroxy-2-butanone 4-phosphate. This is the penultimate step in the biosynthesis of riboflavin.</text>
</comment>
<dbReference type="PANTHER" id="PTHR21058">
    <property type="entry name" value="6,7-DIMETHYL-8-RIBITYLLUMAZINE SYNTHASE DMRL SYNTHASE LUMAZINE SYNTHASE"/>
    <property type="match status" value="1"/>
</dbReference>
<feature type="binding site" evidence="7">
    <location>
        <position position="132"/>
    </location>
    <ligand>
        <name>(2S)-2-hydroxy-3-oxobutyl phosphate</name>
        <dbReference type="ChEBI" id="CHEBI:58830"/>
    </ligand>
</feature>
<evidence type="ECO:0000256" key="7">
    <source>
        <dbReference type="HAMAP-Rule" id="MF_00178"/>
    </source>
</evidence>
<dbReference type="PANTHER" id="PTHR21058:SF0">
    <property type="entry name" value="6,7-DIMETHYL-8-RIBITYLLUMAZINE SYNTHASE"/>
    <property type="match status" value="1"/>
</dbReference>
<evidence type="ECO:0000256" key="4">
    <source>
        <dbReference type="ARBA" id="ARBA00022619"/>
    </source>
</evidence>
<dbReference type="Gene3D" id="3.40.50.960">
    <property type="entry name" value="Lumazine/riboflavin synthase"/>
    <property type="match status" value="1"/>
</dbReference>
<comment type="caution">
    <text evidence="9">The sequence shown here is derived from an EMBL/GenBank/DDBJ whole genome shotgun (WGS) entry which is preliminary data.</text>
</comment>
<name>A0A5M3T048_LIMPL</name>
<feature type="binding site" evidence="7">
    <location>
        <position position="23"/>
    </location>
    <ligand>
        <name>5-amino-6-(D-ribitylamino)uracil</name>
        <dbReference type="ChEBI" id="CHEBI:15934"/>
    </ligand>
</feature>
<gene>
    <name evidence="7 9" type="primary">ribH</name>
    <name evidence="9" type="ORF">NIES46_08250</name>
</gene>
<feature type="binding site" evidence="7">
    <location>
        <begin position="85"/>
        <end position="87"/>
    </location>
    <ligand>
        <name>5-amino-6-(D-ribitylamino)uracil</name>
        <dbReference type="ChEBI" id="CHEBI:15934"/>
    </ligand>
</feature>
<keyword evidence="10" id="KW-1185">Reference proteome</keyword>
<feature type="region of interest" description="Disordered" evidence="8">
    <location>
        <begin position="177"/>
        <end position="201"/>
    </location>
</feature>
<organism evidence="9 10">
    <name type="scientific">Limnospira platensis NIES-46</name>
    <dbReference type="NCBI Taxonomy" id="1236695"/>
    <lineage>
        <taxon>Bacteria</taxon>
        <taxon>Bacillati</taxon>
        <taxon>Cyanobacteriota</taxon>
        <taxon>Cyanophyceae</taxon>
        <taxon>Oscillatoriophycideae</taxon>
        <taxon>Oscillatoriales</taxon>
        <taxon>Sirenicapillariaceae</taxon>
        <taxon>Limnospira</taxon>
    </lineage>
</organism>
<dbReference type="InterPro" id="IPR034964">
    <property type="entry name" value="LS"/>
</dbReference>
<keyword evidence="5 7" id="KW-0808">Transferase</keyword>
<comment type="similarity">
    <text evidence="2 7">Belongs to the DMRL synthase family.</text>
</comment>
<comment type="caution">
    <text evidence="7">Lacks conserved residue(s) required for the propagation of feature annotation.</text>
</comment>
<dbReference type="RefSeq" id="WP_006617716.1">
    <property type="nucleotide sequence ID" value="NZ_BIMW01000038.1"/>
</dbReference>
<sequence length="201" mass="21723">MTVFEGTFTQLESVKLAIVIGRFNDLITTKLLEGCQDCLKRHGVNPDPHGTQVDYIWVPGSFEIPMVANQLALSGRYDAIICLGAVIRGHTPHFDYVAAEVSKGIAASAFQTGVPVIFGILTTDSMQQALERAGIKSNKGWDYAMNAMEMVSLMRQMRHQGRSGPYLPNTIGATSTPVLSAGVDTDESSELSTESGDRSNP</sequence>
<evidence type="ECO:0000256" key="8">
    <source>
        <dbReference type="SAM" id="MobiDB-lite"/>
    </source>
</evidence>
<evidence type="ECO:0000313" key="9">
    <source>
        <dbReference type="EMBL" id="GCE92784.1"/>
    </source>
</evidence>
<reference evidence="9 10" key="1">
    <citation type="journal article" date="2019" name="J Genomics">
        <title>The Draft Genome of a Hydrogen-producing Cyanobacterium, Arthrospira platensis NIES-46.</title>
        <authorList>
            <person name="Suzuki S."/>
            <person name="Yamaguchi H."/>
            <person name="Kawachi M."/>
        </authorList>
    </citation>
    <scope>NUCLEOTIDE SEQUENCE [LARGE SCALE GENOMIC DNA]</scope>
    <source>
        <strain evidence="9 10">NIES-46</strain>
    </source>
</reference>
<feature type="binding site" evidence="7">
    <location>
        <begin position="61"/>
        <end position="63"/>
    </location>
    <ligand>
        <name>5-amino-6-(D-ribitylamino)uracil</name>
        <dbReference type="ChEBI" id="CHEBI:15934"/>
    </ligand>
</feature>
<evidence type="ECO:0000256" key="6">
    <source>
        <dbReference type="ARBA" id="ARBA00048785"/>
    </source>
</evidence>
<evidence type="ECO:0000256" key="1">
    <source>
        <dbReference type="ARBA" id="ARBA00004917"/>
    </source>
</evidence>
<dbReference type="GeneID" id="301681746"/>
<dbReference type="EC" id="2.5.1.78" evidence="3 7"/>
<comment type="catalytic activity">
    <reaction evidence="6 7">
        <text>(2S)-2-hydroxy-3-oxobutyl phosphate + 5-amino-6-(D-ribitylamino)uracil = 6,7-dimethyl-8-(1-D-ribityl)lumazine + phosphate + 2 H2O + H(+)</text>
        <dbReference type="Rhea" id="RHEA:26152"/>
        <dbReference type="ChEBI" id="CHEBI:15377"/>
        <dbReference type="ChEBI" id="CHEBI:15378"/>
        <dbReference type="ChEBI" id="CHEBI:15934"/>
        <dbReference type="ChEBI" id="CHEBI:43474"/>
        <dbReference type="ChEBI" id="CHEBI:58201"/>
        <dbReference type="ChEBI" id="CHEBI:58830"/>
        <dbReference type="EC" id="2.5.1.78"/>
    </reaction>
</comment>
<protein>
    <recommendedName>
        <fullName evidence="3 7">6,7-dimethyl-8-ribityllumazine synthase</fullName>
        <shortName evidence="7">DMRL synthase</shortName>
        <shortName evidence="7">LS</shortName>
        <shortName evidence="7">Lumazine synthase</shortName>
        <ecNumber evidence="3 7">2.5.1.78</ecNumber>
    </recommendedName>
</protein>
<dbReference type="InterPro" id="IPR002180">
    <property type="entry name" value="LS/RS"/>
</dbReference>
<evidence type="ECO:0000256" key="3">
    <source>
        <dbReference type="ARBA" id="ARBA00012664"/>
    </source>
</evidence>